<sequence>MLAPVALGTLKTFFSPCPCCQFNFFFHKEKPLKHQASSGKGKIKRHLESYCRNLSSVVKRVKTGSLEPTVLEVCWTAACYGGLFAVWPLASTFRGSARVLDRRAG</sequence>
<gene>
    <name evidence="1" type="ORF">MG293_015753</name>
</gene>
<protein>
    <submittedName>
        <fullName evidence="1">Uncharacterized protein</fullName>
    </submittedName>
</protein>
<name>A0AAD4TVX1_OVIAM</name>
<keyword evidence="2" id="KW-1185">Reference proteome</keyword>
<dbReference type="Proteomes" id="UP001214576">
    <property type="component" value="Unassembled WGS sequence"/>
</dbReference>
<organism evidence="1 2">
    <name type="scientific">Ovis ammon polii</name>
    <dbReference type="NCBI Taxonomy" id="230172"/>
    <lineage>
        <taxon>Eukaryota</taxon>
        <taxon>Metazoa</taxon>
        <taxon>Chordata</taxon>
        <taxon>Craniata</taxon>
        <taxon>Vertebrata</taxon>
        <taxon>Euteleostomi</taxon>
        <taxon>Mammalia</taxon>
        <taxon>Eutheria</taxon>
        <taxon>Laurasiatheria</taxon>
        <taxon>Artiodactyla</taxon>
        <taxon>Ruminantia</taxon>
        <taxon>Pecora</taxon>
        <taxon>Bovidae</taxon>
        <taxon>Caprinae</taxon>
        <taxon>Ovis</taxon>
    </lineage>
</organism>
<evidence type="ECO:0000313" key="1">
    <source>
        <dbReference type="EMBL" id="KAI4534893.1"/>
    </source>
</evidence>
<dbReference type="EMBL" id="JAKZEL010000019">
    <property type="protein sequence ID" value="KAI4534893.1"/>
    <property type="molecule type" value="Genomic_DNA"/>
</dbReference>
<accession>A0AAD4TVX1</accession>
<proteinExistence type="predicted"/>
<comment type="caution">
    <text evidence="1">The sequence shown here is derived from an EMBL/GenBank/DDBJ whole genome shotgun (WGS) entry which is preliminary data.</text>
</comment>
<reference evidence="1" key="1">
    <citation type="submission" date="2022-03" db="EMBL/GenBank/DDBJ databases">
        <title>Genomic analyses of argali, domestic sheep and their hybrids provide insights into chromosomal evolution, heterosis and genetic basis of agronomic traits.</title>
        <authorList>
            <person name="Li M."/>
        </authorList>
    </citation>
    <scope>NUCLEOTIDE SEQUENCE</scope>
    <source>
        <strain evidence="1">CAU-MHL-2022a</strain>
        <tissue evidence="1">Skin</tissue>
    </source>
</reference>
<dbReference type="AlphaFoldDB" id="A0AAD4TVX1"/>
<evidence type="ECO:0000313" key="2">
    <source>
        <dbReference type="Proteomes" id="UP001214576"/>
    </source>
</evidence>